<evidence type="ECO:0000256" key="1">
    <source>
        <dbReference type="SAM" id="MobiDB-lite"/>
    </source>
</evidence>
<proteinExistence type="predicted"/>
<dbReference type="AlphaFoldDB" id="A0A0R3TUA1"/>
<dbReference type="EMBL" id="UZAE01013502">
    <property type="protein sequence ID" value="VDO10128.1"/>
    <property type="molecule type" value="Genomic_DNA"/>
</dbReference>
<dbReference type="WBParaSite" id="HNAJ_0001132601-mRNA-1">
    <property type="protein sequence ID" value="HNAJ_0001132601-mRNA-1"/>
    <property type="gene ID" value="HNAJ_0001132601"/>
</dbReference>
<feature type="compositionally biased region" description="Basic residues" evidence="1">
    <location>
        <begin position="295"/>
        <end position="306"/>
    </location>
</feature>
<keyword evidence="3" id="KW-1185">Reference proteome</keyword>
<dbReference type="OrthoDB" id="6287899at2759"/>
<dbReference type="Proteomes" id="UP000278807">
    <property type="component" value="Unassembled WGS sequence"/>
</dbReference>
<reference evidence="4" key="1">
    <citation type="submission" date="2017-02" db="UniProtKB">
        <authorList>
            <consortium name="WormBaseParasite"/>
        </authorList>
    </citation>
    <scope>IDENTIFICATION</scope>
</reference>
<evidence type="ECO:0000313" key="3">
    <source>
        <dbReference type="Proteomes" id="UP000278807"/>
    </source>
</evidence>
<dbReference type="STRING" id="102285.A0A0R3TUA1"/>
<accession>A0A0R3TUA1</accession>
<evidence type="ECO:0000313" key="2">
    <source>
        <dbReference type="EMBL" id="VDO10128.1"/>
    </source>
</evidence>
<sequence length="477" mass="52925">MFNYSLAEDTKVVCPKPKFTRHTSEKGTNPLFIETRSHSVQTRLSSIPSPQITGTVPTSSNSAASGQETSLILHRVIVDPSAKKSSPEGGLTAILPLLKQCTRCGSQRVRLVLVERPPASASRTLPIPSPIPSQTPVVSTPTIHRQHHHDHGKSRPVFSTLPKKSERKRKEPRILRPEQQARQQMWMDERSMMQPISLPSSQYSLREKPQRAAVATAVKSLEKTSRVGSSRGTCSHRHQPRDATPQIPSPKLHSNTPRHRHQHHGPLEGMSSSGSRGHSLPRDPRPSPRQQPFRHEHHHHHFHHNKPTSAIIKSSSQDTPSTSHQWWITPITTKTKSFQNVPVKQRPSRRGKQKVGPPEPRLEGDGAAAPSSSSLKGGTLIGLPHSHIQPRQRHLLSPPAMESQPIPPALLMPHSRRSLTTPSTTYIPPASSATTPISFSQPMLAQTSTSTGRQPRRTYDEVDYLLYNLCLNIESAL</sequence>
<evidence type="ECO:0000313" key="4">
    <source>
        <dbReference type="WBParaSite" id="HNAJ_0001132601-mRNA-1"/>
    </source>
</evidence>
<protein>
    <submittedName>
        <fullName evidence="4">Ras-GEF domain-containing protein</fullName>
    </submittedName>
</protein>
<gene>
    <name evidence="2" type="ORF">HNAJ_LOCUS11316</name>
</gene>
<feature type="region of interest" description="Disordered" evidence="1">
    <location>
        <begin position="203"/>
        <end position="306"/>
    </location>
</feature>
<reference evidence="2 3" key="2">
    <citation type="submission" date="2018-11" db="EMBL/GenBank/DDBJ databases">
        <authorList>
            <consortium name="Pathogen Informatics"/>
        </authorList>
    </citation>
    <scope>NUCLEOTIDE SEQUENCE [LARGE SCALE GENOMIC DNA]</scope>
</reference>
<name>A0A0R3TUA1_RODNA</name>
<feature type="region of interest" description="Disordered" evidence="1">
    <location>
        <begin position="337"/>
        <end position="375"/>
    </location>
</feature>
<organism evidence="4">
    <name type="scientific">Rodentolepis nana</name>
    <name type="common">Dwarf tapeworm</name>
    <name type="synonym">Hymenolepis nana</name>
    <dbReference type="NCBI Taxonomy" id="102285"/>
    <lineage>
        <taxon>Eukaryota</taxon>
        <taxon>Metazoa</taxon>
        <taxon>Spiralia</taxon>
        <taxon>Lophotrochozoa</taxon>
        <taxon>Platyhelminthes</taxon>
        <taxon>Cestoda</taxon>
        <taxon>Eucestoda</taxon>
        <taxon>Cyclophyllidea</taxon>
        <taxon>Hymenolepididae</taxon>
        <taxon>Rodentolepis</taxon>
    </lineage>
</organism>
<feature type="region of interest" description="Disordered" evidence="1">
    <location>
        <begin position="145"/>
        <end position="181"/>
    </location>
</feature>
<feature type="region of interest" description="Disordered" evidence="1">
    <location>
        <begin position="47"/>
        <end position="66"/>
    </location>
</feature>
<feature type="compositionally biased region" description="Basic residues" evidence="1">
    <location>
        <begin position="145"/>
        <end position="154"/>
    </location>
</feature>